<reference evidence="1" key="1">
    <citation type="journal article" date="2020" name="Nature">
        <title>Giant virus diversity and host interactions through global metagenomics.</title>
        <authorList>
            <person name="Schulz F."/>
            <person name="Roux S."/>
            <person name="Paez-Espino D."/>
            <person name="Jungbluth S."/>
            <person name="Walsh D.A."/>
            <person name="Denef V.J."/>
            <person name="McMahon K.D."/>
            <person name="Konstantinidis K.T."/>
            <person name="Eloe-Fadrosh E.A."/>
            <person name="Kyrpides N.C."/>
            <person name="Woyke T."/>
        </authorList>
    </citation>
    <scope>NUCLEOTIDE SEQUENCE</scope>
    <source>
        <strain evidence="1">GVMAG-M-3300023179-4</strain>
    </source>
</reference>
<sequence length="340" mass="40046">MNKYIDPPLIYNSSNLSKDRIKGIVNLFFKSKSKDVGIYNCPSCSFKSNLTLYKNKNILFDNSMLHHVIEHNYKPDKIILNRIKKTHKIKINATFTKEKQFHKFILDRNQIFILDSLMNIGKEKVYIDKSKNFRYSEHAGLLDFDHTELEKILISGKTNRQDRDDPEILLPQNMKEALDYEFMFHTHPPTPYPGARAKVGVLYEFPSISDIFHFIEHYNIGETQASLIIAPEGFYIIHSKTGENKIEIKDEKFSYKNLVNGSFEIQNNAIEKYGKNFENNNKFYDEVINDKKFINQFNNLLKKYLDDQIYIEYIARIKDSNGNYIINKLIIELKSIERKN</sequence>
<dbReference type="AlphaFoldDB" id="A0A6C0H1X6"/>
<dbReference type="EMBL" id="MN739843">
    <property type="protein sequence ID" value="QHT74226.1"/>
    <property type="molecule type" value="Genomic_DNA"/>
</dbReference>
<accession>A0A6C0H1X6</accession>
<organism evidence="1">
    <name type="scientific">viral metagenome</name>
    <dbReference type="NCBI Taxonomy" id="1070528"/>
    <lineage>
        <taxon>unclassified sequences</taxon>
        <taxon>metagenomes</taxon>
        <taxon>organismal metagenomes</taxon>
    </lineage>
</organism>
<name>A0A6C0H1X6_9ZZZZ</name>
<protein>
    <submittedName>
        <fullName evidence="1">Uncharacterized protein</fullName>
    </submittedName>
</protein>
<evidence type="ECO:0000313" key="1">
    <source>
        <dbReference type="EMBL" id="QHT74226.1"/>
    </source>
</evidence>
<proteinExistence type="predicted"/>